<evidence type="ECO:0000313" key="3">
    <source>
        <dbReference type="Proteomes" id="UP001589610"/>
    </source>
</evidence>
<organism evidence="2 3">
    <name type="scientific">Streptosporangium vulgare</name>
    <dbReference type="NCBI Taxonomy" id="46190"/>
    <lineage>
        <taxon>Bacteria</taxon>
        <taxon>Bacillati</taxon>
        <taxon>Actinomycetota</taxon>
        <taxon>Actinomycetes</taxon>
        <taxon>Streptosporangiales</taxon>
        <taxon>Streptosporangiaceae</taxon>
        <taxon>Streptosporangium</taxon>
    </lineage>
</organism>
<protein>
    <recommendedName>
        <fullName evidence="4">Secreted protein</fullName>
    </recommendedName>
</protein>
<feature type="chain" id="PRO_5047144805" description="Secreted protein" evidence="1">
    <location>
        <begin position="38"/>
        <end position="244"/>
    </location>
</feature>
<proteinExistence type="predicted"/>
<dbReference type="Proteomes" id="UP001589610">
    <property type="component" value="Unassembled WGS sequence"/>
</dbReference>
<evidence type="ECO:0008006" key="4">
    <source>
        <dbReference type="Google" id="ProtNLM"/>
    </source>
</evidence>
<gene>
    <name evidence="2" type="ORF">ACFFRH_21635</name>
</gene>
<reference evidence="2 3" key="1">
    <citation type="submission" date="2024-09" db="EMBL/GenBank/DDBJ databases">
        <authorList>
            <person name="Sun Q."/>
            <person name="Mori K."/>
        </authorList>
    </citation>
    <scope>NUCLEOTIDE SEQUENCE [LARGE SCALE GENOMIC DNA]</scope>
    <source>
        <strain evidence="2 3">JCM 3028</strain>
    </source>
</reference>
<dbReference type="RefSeq" id="WP_386159052.1">
    <property type="nucleotide sequence ID" value="NZ_JBHMBS010000010.1"/>
</dbReference>
<comment type="caution">
    <text evidence="2">The sequence shown here is derived from an EMBL/GenBank/DDBJ whole genome shotgun (WGS) entry which is preliminary data.</text>
</comment>
<feature type="signal peptide" evidence="1">
    <location>
        <begin position="1"/>
        <end position="37"/>
    </location>
</feature>
<keyword evidence="1" id="KW-0732">Signal</keyword>
<evidence type="ECO:0000313" key="2">
    <source>
        <dbReference type="EMBL" id="MFB9678091.1"/>
    </source>
</evidence>
<accession>A0ABV5TIJ2</accession>
<name>A0ABV5TIJ2_9ACTN</name>
<evidence type="ECO:0000256" key="1">
    <source>
        <dbReference type="SAM" id="SignalP"/>
    </source>
</evidence>
<sequence length="244" mass="25672">MNEVPRQRRRSWPTLVVASALTLLCAIVAGVASSAAATELTRGPTQAELDRAALDEVARRWQAWPAGRVFPETVPYAAEQGGEEKARRVGISPETRCDGAVDAGLRKALRRAGCLGVLRATYIDALQGIVVTVGVAAFADELGATRAKAALPRGGGPSPGLRALAFRGTVTDRFVSAGRQAGLVRQAGPYVVMATVGQTDGRPARAVGAQRPTLFAFTGDIADHILADLSMPARPDCVSTEWRC</sequence>
<dbReference type="EMBL" id="JBHMBS010000010">
    <property type="protein sequence ID" value="MFB9678091.1"/>
    <property type="molecule type" value="Genomic_DNA"/>
</dbReference>
<keyword evidence="3" id="KW-1185">Reference proteome</keyword>